<reference evidence="1 2" key="1">
    <citation type="submission" date="2018-08" db="EMBL/GenBank/DDBJ databases">
        <title>A genome reference for cultivated species of the human gut microbiota.</title>
        <authorList>
            <person name="Zou Y."/>
            <person name="Xue W."/>
            <person name="Luo G."/>
        </authorList>
    </citation>
    <scope>NUCLEOTIDE SEQUENCE [LARGE SCALE GENOMIC DNA]</scope>
    <source>
        <strain evidence="1 2">AM16-50</strain>
    </source>
</reference>
<protein>
    <submittedName>
        <fullName evidence="1">SGNH/GDSL hydrolase family protein</fullName>
    </submittedName>
</protein>
<dbReference type="AlphaFoldDB" id="A0A3R6HIS3"/>
<dbReference type="Proteomes" id="UP000283732">
    <property type="component" value="Unassembled WGS sequence"/>
</dbReference>
<organism evidence="1 2">
    <name type="scientific">Parabacteroides merdae</name>
    <dbReference type="NCBI Taxonomy" id="46503"/>
    <lineage>
        <taxon>Bacteria</taxon>
        <taxon>Pseudomonadati</taxon>
        <taxon>Bacteroidota</taxon>
        <taxon>Bacteroidia</taxon>
        <taxon>Bacteroidales</taxon>
        <taxon>Tannerellaceae</taxon>
        <taxon>Parabacteroides</taxon>
    </lineage>
</organism>
<name>A0A3R6HIS3_9BACT</name>
<evidence type="ECO:0000313" key="2">
    <source>
        <dbReference type="Proteomes" id="UP000283732"/>
    </source>
</evidence>
<sequence>MSEIHKIEKNGVTIYPATTTDAVVDADVRKSLKNILRDNKLTDTGFSAKSTNLANPEKIMDELSVRSDGSMTHSSTGYGVIVVPIDEEGLYISEGGDVSGARYHALYDKDMNYIPGTATQSLSLPYVENAVWAAFSVQGQVMINKGNQSMPYEDFDPLQGYPITANSEIYYPNQTNDYSGCVSELYCIAPIPENYTLGLKQRNGTLYFRPYSGTTYAWQATVNMDGWENHQVYELKCSTAGSGVEVGDTVGYIVFKDIDKFKGINSGTTGEKVYINKALNLSGSIQITNYLYSPVRDQSITEEKLSPELLSKFTTILQPVKKYEKYYIHYDSFNIVQTTSSRGINIYKVLGGNTYKLDIPLNGNSYATTYAYLDDLDSLQCVAPSDPIRGSESPVNIEIKAEDHPYLAICYTMTNGEPSVTTPNNMNEETVTNIVKKELEESGVSLLNGIDMLLPDEIVAVEGDSLQIFWRSIIQAVNPYNFDVIGVCPVGKSYPRYYTYTPIIGDNGKTYTLKIQVRNNDTSIMIEKETTIKVVSKPSSPLSLIKILCVGASATANGEWIYELKRRLTMSDGDGTPAIPTGLGLTNIEFVGRKTGTSKDVNLEATGGWRVQDYAGEGRPAYRFYVSGITQLHIGDTYLAGSSTFTITEINVTDGNGNIRCTYTGSPSIPENGILTRSSGTGNMTITYTSYESESYNPFWNSSSQKLDFKGYAEQYCGGSIDLMVWHCGVNDIFGGDESIIPTVIESYSDILRAYHQDFPTGKVILSSVPIGSPIGGFGANYGASSTSNYYTFLKIAQKYAKALFDLCIESEFSSFVLYSAVLEEFDAENAYPYEEEPVNNRIVSVKERLGTNGVHPIAEGSYMVADSMYRAFSKLDF</sequence>
<evidence type="ECO:0000313" key="1">
    <source>
        <dbReference type="EMBL" id="RHH74692.1"/>
    </source>
</evidence>
<keyword evidence="1" id="KW-0378">Hydrolase</keyword>
<dbReference type="InterPro" id="IPR036514">
    <property type="entry name" value="SGNH_hydro_sf"/>
</dbReference>
<dbReference type="GO" id="GO:0016788">
    <property type="term" value="F:hydrolase activity, acting on ester bonds"/>
    <property type="evidence" value="ECO:0007669"/>
    <property type="project" value="UniProtKB-ARBA"/>
</dbReference>
<dbReference type="Gene3D" id="3.40.50.1110">
    <property type="entry name" value="SGNH hydrolase"/>
    <property type="match status" value="1"/>
</dbReference>
<dbReference type="EMBL" id="QRKC01000011">
    <property type="protein sequence ID" value="RHH74692.1"/>
    <property type="molecule type" value="Genomic_DNA"/>
</dbReference>
<accession>A0A3R6HIS3</accession>
<proteinExistence type="predicted"/>
<dbReference type="SUPFAM" id="SSF52266">
    <property type="entry name" value="SGNH hydrolase"/>
    <property type="match status" value="1"/>
</dbReference>
<comment type="caution">
    <text evidence="1">The sequence shown here is derived from an EMBL/GenBank/DDBJ whole genome shotgun (WGS) entry which is preliminary data.</text>
</comment>
<gene>
    <name evidence="1" type="ORF">DW191_17410</name>
</gene>
<dbReference type="RefSeq" id="WP_122291485.1">
    <property type="nucleotide sequence ID" value="NZ_QRKC01000011.1"/>
</dbReference>